<evidence type="ECO:0000256" key="1">
    <source>
        <dbReference type="SAM" id="Phobius"/>
    </source>
</evidence>
<feature type="transmembrane region" description="Helical" evidence="1">
    <location>
        <begin position="139"/>
        <end position="161"/>
    </location>
</feature>
<evidence type="ECO:0000313" key="3">
    <source>
        <dbReference type="EMBL" id="RGE65374.1"/>
    </source>
</evidence>
<reference evidence="3 5" key="1">
    <citation type="submission" date="2018-08" db="EMBL/GenBank/DDBJ databases">
        <title>A genome reference for cultivated species of the human gut microbiota.</title>
        <authorList>
            <person name="Zou Y."/>
            <person name="Xue W."/>
            <person name="Luo G."/>
        </authorList>
    </citation>
    <scope>NUCLEOTIDE SEQUENCE [LARGE SCALE GENOMIC DNA]</scope>
    <source>
        <strain evidence="3 5">AF26-4BH</strain>
        <strain evidence="2">TF05-5AC</strain>
    </source>
</reference>
<dbReference type="EMBL" id="QVLU01000036">
    <property type="protein sequence ID" value="RGE65374.1"/>
    <property type="molecule type" value="Genomic_DNA"/>
</dbReference>
<keyword evidence="4" id="KW-1185">Reference proteome</keyword>
<evidence type="ECO:0000313" key="2">
    <source>
        <dbReference type="EMBL" id="RGE62608.1"/>
    </source>
</evidence>
<dbReference type="OrthoDB" id="5465282at2"/>
<feature type="transmembrane region" description="Helical" evidence="1">
    <location>
        <begin position="5"/>
        <end position="22"/>
    </location>
</feature>
<feature type="transmembrane region" description="Helical" evidence="1">
    <location>
        <begin position="42"/>
        <end position="60"/>
    </location>
</feature>
<keyword evidence="1" id="KW-0812">Transmembrane</keyword>
<dbReference type="Proteomes" id="UP000260812">
    <property type="component" value="Unassembled WGS sequence"/>
</dbReference>
<keyword evidence="1" id="KW-1133">Transmembrane helix</keyword>
<dbReference type="AlphaFoldDB" id="A0A3E3IE70"/>
<feature type="transmembrane region" description="Helical" evidence="1">
    <location>
        <begin position="109"/>
        <end position="127"/>
    </location>
</feature>
<dbReference type="EMBL" id="QVLV01000004">
    <property type="protein sequence ID" value="RGE62608.1"/>
    <property type="molecule type" value="Genomic_DNA"/>
</dbReference>
<keyword evidence="1" id="KW-0472">Membrane</keyword>
<organism evidence="3 5">
    <name type="scientific">Eisenbergiella massiliensis</name>
    <dbReference type="NCBI Taxonomy" id="1720294"/>
    <lineage>
        <taxon>Bacteria</taxon>
        <taxon>Bacillati</taxon>
        <taxon>Bacillota</taxon>
        <taxon>Clostridia</taxon>
        <taxon>Lachnospirales</taxon>
        <taxon>Lachnospiraceae</taxon>
        <taxon>Eisenbergiella</taxon>
    </lineage>
</organism>
<evidence type="ECO:0000313" key="5">
    <source>
        <dbReference type="Proteomes" id="UP000261166"/>
    </source>
</evidence>
<proteinExistence type="predicted"/>
<accession>A0A3E3IE70</accession>
<evidence type="ECO:0000313" key="4">
    <source>
        <dbReference type="Proteomes" id="UP000260812"/>
    </source>
</evidence>
<comment type="caution">
    <text evidence="3">The sequence shown here is derived from an EMBL/GenBank/DDBJ whole genome shotgun (WGS) entry which is preliminary data.</text>
</comment>
<feature type="transmembrane region" description="Helical" evidence="1">
    <location>
        <begin position="81"/>
        <end position="103"/>
    </location>
</feature>
<sequence>MDNLFTYSLYGVTAVLLAISYVKDRNKTMLSLKRAWKMFINVLPQFISILFLAGLLLAAVSPETIQYVIGTQSGFRGMLTAALLGAVTLVPVLVAFPVAARLLQNGAGVTQTAVFISTLTMVGFVTLPMEIKYLGKKAAVLRNALAFLFSFAAAFLIGVLLT</sequence>
<gene>
    <name evidence="3" type="ORF">DWY69_26280</name>
    <name evidence="2" type="ORF">DXC51_08450</name>
</gene>
<name>A0A3E3IE70_9FIRM</name>
<protein>
    <submittedName>
        <fullName evidence="3">Permease</fullName>
    </submittedName>
</protein>
<dbReference type="Proteomes" id="UP000261166">
    <property type="component" value="Unassembled WGS sequence"/>
</dbReference>